<feature type="transmembrane region" description="Helical" evidence="1">
    <location>
        <begin position="89"/>
        <end position="110"/>
    </location>
</feature>
<dbReference type="InterPro" id="IPR024330">
    <property type="entry name" value="DUF3852"/>
</dbReference>
<dbReference type="STRING" id="39492.ERS852540_00058"/>
<dbReference type="AlphaFoldDB" id="A0A174Z406"/>
<keyword evidence="1" id="KW-1133">Transmembrane helix</keyword>
<gene>
    <name evidence="3" type="ORF">ERS852540_00058</name>
</gene>
<keyword evidence="1" id="KW-0812">Transmembrane</keyword>
<evidence type="ECO:0000256" key="1">
    <source>
        <dbReference type="SAM" id="Phobius"/>
    </source>
</evidence>
<name>A0A174Z406_9FIRM</name>
<evidence type="ECO:0000256" key="2">
    <source>
        <dbReference type="SAM" id="SignalP"/>
    </source>
</evidence>
<sequence length="113" mass="12560">MNPMKKKPMRILFSLLLVAVLVSTFSMTAFAAGDVAGAIENTWNAAKSQIQTVVNNVVFPVCDMILAILFFVKVGTAYFDYRKHGQFEFAAPCILFACLIFTLTAPLYIWSII</sequence>
<feature type="signal peptide" evidence="2">
    <location>
        <begin position="1"/>
        <end position="31"/>
    </location>
</feature>
<feature type="chain" id="PRO_5008038507" evidence="2">
    <location>
        <begin position="32"/>
        <end position="113"/>
    </location>
</feature>
<accession>A0A174Z406</accession>
<dbReference type="Proteomes" id="UP000095662">
    <property type="component" value="Unassembled WGS sequence"/>
</dbReference>
<dbReference type="EMBL" id="CZBY01000001">
    <property type="protein sequence ID" value="CUQ80647.1"/>
    <property type="molecule type" value="Genomic_DNA"/>
</dbReference>
<keyword evidence="1" id="KW-0472">Membrane</keyword>
<organism evidence="3 4">
    <name type="scientific">[Eubacterium] siraeum</name>
    <dbReference type="NCBI Taxonomy" id="39492"/>
    <lineage>
        <taxon>Bacteria</taxon>
        <taxon>Bacillati</taxon>
        <taxon>Bacillota</taxon>
        <taxon>Clostridia</taxon>
        <taxon>Eubacteriales</taxon>
        <taxon>Oscillospiraceae</taxon>
        <taxon>Oscillospiraceae incertae sedis</taxon>
    </lineage>
</organism>
<dbReference type="Pfam" id="PF12963">
    <property type="entry name" value="DUF3852"/>
    <property type="match status" value="1"/>
</dbReference>
<keyword evidence="2" id="KW-0732">Signal</keyword>
<evidence type="ECO:0000313" key="4">
    <source>
        <dbReference type="Proteomes" id="UP000095662"/>
    </source>
</evidence>
<evidence type="ECO:0000313" key="3">
    <source>
        <dbReference type="EMBL" id="CUQ80647.1"/>
    </source>
</evidence>
<proteinExistence type="predicted"/>
<protein>
    <submittedName>
        <fullName evidence="3">Protein of uncharacterized function (DUF3852)</fullName>
    </submittedName>
</protein>
<feature type="transmembrane region" description="Helical" evidence="1">
    <location>
        <begin position="57"/>
        <end position="77"/>
    </location>
</feature>
<reference evidence="3 4" key="1">
    <citation type="submission" date="2015-09" db="EMBL/GenBank/DDBJ databases">
        <authorList>
            <consortium name="Pathogen Informatics"/>
        </authorList>
    </citation>
    <scope>NUCLEOTIDE SEQUENCE [LARGE SCALE GENOMIC DNA]</scope>
    <source>
        <strain evidence="3 4">2789STDY5834928</strain>
    </source>
</reference>